<reference evidence="1" key="1">
    <citation type="submission" date="2022-07" db="EMBL/GenBank/DDBJ databases">
        <title>Phylogenomic reconstructions and comparative analyses of Kickxellomycotina fungi.</title>
        <authorList>
            <person name="Reynolds N.K."/>
            <person name="Stajich J.E."/>
            <person name="Barry K."/>
            <person name="Grigoriev I.V."/>
            <person name="Crous P."/>
            <person name="Smith M.E."/>
        </authorList>
    </citation>
    <scope>NUCLEOTIDE SEQUENCE</scope>
    <source>
        <strain evidence="1">RSA 1196</strain>
    </source>
</reference>
<name>A0A9W8ALS5_9FUNG</name>
<evidence type="ECO:0000313" key="2">
    <source>
        <dbReference type="Proteomes" id="UP001150925"/>
    </source>
</evidence>
<sequence length="154" mass="17243">MKPLLAALLEYYSRKPVTEPIQRSINACLHLVQLEAGPERLALDPPLPFPLLFDAVAGFQHQCSTSGKVDANAFSDVVVMLHHIETLRKAFVEQILLVGDQRETALDQQHRHLERLYEVVVLGLKRVVSLQSSSTDENQKKSLELKPRGQLVVG</sequence>
<keyword evidence="2" id="KW-1185">Reference proteome</keyword>
<dbReference type="OrthoDB" id="5672904at2759"/>
<proteinExistence type="predicted"/>
<accession>A0A9W8ALS5</accession>
<organism evidence="1 2">
    <name type="scientific">Dispira parvispora</name>
    <dbReference type="NCBI Taxonomy" id="1520584"/>
    <lineage>
        <taxon>Eukaryota</taxon>
        <taxon>Fungi</taxon>
        <taxon>Fungi incertae sedis</taxon>
        <taxon>Zoopagomycota</taxon>
        <taxon>Kickxellomycotina</taxon>
        <taxon>Dimargaritomycetes</taxon>
        <taxon>Dimargaritales</taxon>
        <taxon>Dimargaritaceae</taxon>
        <taxon>Dispira</taxon>
    </lineage>
</organism>
<evidence type="ECO:0000313" key="1">
    <source>
        <dbReference type="EMBL" id="KAJ1953605.1"/>
    </source>
</evidence>
<dbReference type="EMBL" id="JANBPY010002821">
    <property type="protein sequence ID" value="KAJ1953605.1"/>
    <property type="molecule type" value="Genomic_DNA"/>
</dbReference>
<dbReference type="Proteomes" id="UP001150925">
    <property type="component" value="Unassembled WGS sequence"/>
</dbReference>
<gene>
    <name evidence="1" type="ORF">IWQ62_005952</name>
</gene>
<comment type="caution">
    <text evidence="1">The sequence shown here is derived from an EMBL/GenBank/DDBJ whole genome shotgun (WGS) entry which is preliminary data.</text>
</comment>
<protein>
    <submittedName>
        <fullName evidence="1">Uncharacterized protein</fullName>
    </submittedName>
</protein>
<dbReference type="AlphaFoldDB" id="A0A9W8ALS5"/>